<protein>
    <submittedName>
        <fullName evidence="1">Uncharacterized protein</fullName>
    </submittedName>
</protein>
<dbReference type="EMBL" id="JAURTK010000057">
    <property type="protein sequence ID" value="MDP9652057.1"/>
    <property type="molecule type" value="Genomic_DNA"/>
</dbReference>
<dbReference type="AlphaFoldDB" id="A0AB73IPU5"/>
<reference evidence="1" key="1">
    <citation type="submission" date="2023-07" db="EMBL/GenBank/DDBJ databases">
        <title>Sorghum-associated microbial communities from plants grown in Nebraska, USA.</title>
        <authorList>
            <person name="Schachtman D."/>
        </authorList>
    </citation>
    <scope>NUCLEOTIDE SEQUENCE</scope>
    <source>
        <strain evidence="1">DS1061</strain>
    </source>
</reference>
<evidence type="ECO:0000313" key="2">
    <source>
        <dbReference type="Proteomes" id="UP001229486"/>
    </source>
</evidence>
<gene>
    <name evidence="1" type="ORF">J2793_007532</name>
</gene>
<proteinExistence type="predicted"/>
<dbReference type="RefSeq" id="WP_392396529.1">
    <property type="nucleotide sequence ID" value="NZ_JAURTK010000057.1"/>
</dbReference>
<accession>A0AB73IPU5</accession>
<organism evidence="1 2">
    <name type="scientific">Paraburkholderia caledonica</name>
    <dbReference type="NCBI Taxonomy" id="134536"/>
    <lineage>
        <taxon>Bacteria</taxon>
        <taxon>Pseudomonadati</taxon>
        <taxon>Pseudomonadota</taxon>
        <taxon>Betaproteobacteria</taxon>
        <taxon>Burkholderiales</taxon>
        <taxon>Burkholderiaceae</taxon>
        <taxon>Paraburkholderia</taxon>
    </lineage>
</organism>
<sequence length="83" mass="9495">MSRKHNQRTRAEILAKRNTPITEIPVQKKVLAPNGQTLYVPQTTHSERLRASFDASKYMPHFGAKQRAKLARQIERNALKEAA</sequence>
<evidence type="ECO:0000313" key="1">
    <source>
        <dbReference type="EMBL" id="MDP9652057.1"/>
    </source>
</evidence>
<name>A0AB73IPU5_9BURK</name>
<comment type="caution">
    <text evidence="1">The sequence shown here is derived from an EMBL/GenBank/DDBJ whole genome shotgun (WGS) entry which is preliminary data.</text>
</comment>
<dbReference type="Proteomes" id="UP001229486">
    <property type="component" value="Unassembled WGS sequence"/>
</dbReference>